<accession>A0ABP8N231</accession>
<evidence type="ECO:0000313" key="4">
    <source>
        <dbReference type="Proteomes" id="UP001501410"/>
    </source>
</evidence>
<gene>
    <name evidence="3" type="ORF">GCM10023092_25750</name>
</gene>
<dbReference type="Gene3D" id="3.40.50.2300">
    <property type="match status" value="1"/>
</dbReference>
<dbReference type="PANTHER" id="PTHR44520:SF2">
    <property type="entry name" value="RESPONSE REGULATOR RCP1"/>
    <property type="match status" value="1"/>
</dbReference>
<keyword evidence="1" id="KW-0597">Phosphoprotein</keyword>
<dbReference type="InterPro" id="IPR001789">
    <property type="entry name" value="Sig_transdc_resp-reg_receiver"/>
</dbReference>
<feature type="modified residue" description="4-aspartylphosphate" evidence="1">
    <location>
        <position position="63"/>
    </location>
</feature>
<keyword evidence="4" id="KW-1185">Reference proteome</keyword>
<evidence type="ECO:0000259" key="2">
    <source>
        <dbReference type="PROSITE" id="PS50110"/>
    </source>
</evidence>
<evidence type="ECO:0000313" key="3">
    <source>
        <dbReference type="EMBL" id="GAA4458050.1"/>
    </source>
</evidence>
<dbReference type="Pfam" id="PF00072">
    <property type="entry name" value="Response_reg"/>
    <property type="match status" value="1"/>
</dbReference>
<protein>
    <submittedName>
        <fullName evidence="3">Response regulator</fullName>
    </submittedName>
</protein>
<dbReference type="InterPro" id="IPR011006">
    <property type="entry name" value="CheY-like_superfamily"/>
</dbReference>
<name>A0ABP8N231_9BACT</name>
<dbReference type="PANTHER" id="PTHR44520">
    <property type="entry name" value="RESPONSE REGULATOR RCP1-RELATED"/>
    <property type="match status" value="1"/>
</dbReference>
<dbReference type="SUPFAM" id="SSF52172">
    <property type="entry name" value="CheY-like"/>
    <property type="match status" value="1"/>
</dbReference>
<reference evidence="4" key="1">
    <citation type="journal article" date="2019" name="Int. J. Syst. Evol. Microbiol.">
        <title>The Global Catalogue of Microorganisms (GCM) 10K type strain sequencing project: providing services to taxonomists for standard genome sequencing and annotation.</title>
        <authorList>
            <consortium name="The Broad Institute Genomics Platform"/>
            <consortium name="The Broad Institute Genome Sequencing Center for Infectious Disease"/>
            <person name="Wu L."/>
            <person name="Ma J."/>
        </authorList>
    </citation>
    <scope>NUCLEOTIDE SEQUENCE [LARGE SCALE GENOMIC DNA]</scope>
    <source>
        <strain evidence="4">JCM 31921</strain>
    </source>
</reference>
<evidence type="ECO:0000256" key="1">
    <source>
        <dbReference type="PROSITE-ProRule" id="PRU00169"/>
    </source>
</evidence>
<proteinExistence type="predicted"/>
<organism evidence="3 4">
    <name type="scientific">Rurimicrobium arvi</name>
    <dbReference type="NCBI Taxonomy" id="2049916"/>
    <lineage>
        <taxon>Bacteria</taxon>
        <taxon>Pseudomonadati</taxon>
        <taxon>Bacteroidota</taxon>
        <taxon>Chitinophagia</taxon>
        <taxon>Chitinophagales</taxon>
        <taxon>Chitinophagaceae</taxon>
        <taxon>Rurimicrobium</taxon>
    </lineage>
</organism>
<comment type="caution">
    <text evidence="3">The sequence shown here is derived from an EMBL/GenBank/DDBJ whole genome shotgun (WGS) entry which is preliminary data.</text>
</comment>
<dbReference type="Proteomes" id="UP001501410">
    <property type="component" value="Unassembled WGS sequence"/>
</dbReference>
<dbReference type="PROSITE" id="PS50110">
    <property type="entry name" value="RESPONSE_REGULATORY"/>
    <property type="match status" value="1"/>
</dbReference>
<dbReference type="EMBL" id="BAABEZ010000024">
    <property type="protein sequence ID" value="GAA4458050.1"/>
    <property type="molecule type" value="Genomic_DNA"/>
</dbReference>
<feature type="domain" description="Response regulatory" evidence="2">
    <location>
        <begin position="6"/>
        <end position="131"/>
    </location>
</feature>
<dbReference type="InterPro" id="IPR052893">
    <property type="entry name" value="TCS_response_regulator"/>
</dbReference>
<dbReference type="SMART" id="SM00448">
    <property type="entry name" value="REC"/>
    <property type="match status" value="1"/>
</dbReference>
<sequence length="135" mass="15270">MSAASLACVIDDDPIFVFATRKLMEMSGFADQIIVYRNGQEALDGLAERLREGRPLPDVILLDLNMPVLDGIQFLERFSQWELPVQMHLYLVTSSINPEDIKMANSFSVVRNYITKPLSLDIIEGLAEELRQAKK</sequence>